<dbReference type="OrthoDB" id="7185741at2"/>
<dbReference type="PANTHER" id="PTHR43194:SF5">
    <property type="entry name" value="PIMELOYL-[ACYL-CARRIER PROTEIN] METHYL ESTER ESTERASE"/>
    <property type="match status" value="1"/>
</dbReference>
<name>A0A369UKR8_9GAMM</name>
<keyword evidence="4" id="KW-1185">Reference proteome</keyword>
<dbReference type="Pfam" id="PF00561">
    <property type="entry name" value="Abhydrolase_1"/>
    <property type="match status" value="1"/>
</dbReference>
<reference evidence="3 4" key="1">
    <citation type="submission" date="2018-07" db="EMBL/GenBank/DDBJ databases">
        <title>Dyella tabacisoli L4-6T, whole genome shotgun sequence.</title>
        <authorList>
            <person name="Zhou X.-K."/>
            <person name="Li W.-J."/>
            <person name="Duan Y.-Q."/>
        </authorList>
    </citation>
    <scope>NUCLEOTIDE SEQUENCE [LARGE SCALE GENOMIC DNA]</scope>
    <source>
        <strain evidence="3 4">L4-6</strain>
    </source>
</reference>
<dbReference type="PANTHER" id="PTHR43194">
    <property type="entry name" value="HYDROLASE ALPHA/BETA FOLD FAMILY"/>
    <property type="match status" value="1"/>
</dbReference>
<accession>A0A369UKR8</accession>
<feature type="domain" description="AB hydrolase-1" evidence="2">
    <location>
        <begin position="66"/>
        <end position="193"/>
    </location>
</feature>
<keyword evidence="3" id="KW-0378">Hydrolase</keyword>
<feature type="signal peptide" evidence="1">
    <location>
        <begin position="1"/>
        <end position="32"/>
    </location>
</feature>
<dbReference type="InterPro" id="IPR029058">
    <property type="entry name" value="AB_hydrolase_fold"/>
</dbReference>
<dbReference type="EMBL" id="QQAH01000011">
    <property type="protein sequence ID" value="RDD81362.1"/>
    <property type="molecule type" value="Genomic_DNA"/>
</dbReference>
<dbReference type="Gene3D" id="3.40.50.1820">
    <property type="entry name" value="alpha/beta hydrolase"/>
    <property type="match status" value="1"/>
</dbReference>
<dbReference type="InterPro" id="IPR000073">
    <property type="entry name" value="AB_hydrolase_1"/>
</dbReference>
<dbReference type="GO" id="GO:0016787">
    <property type="term" value="F:hydrolase activity"/>
    <property type="evidence" value="ECO:0007669"/>
    <property type="project" value="UniProtKB-KW"/>
</dbReference>
<sequence>MSLSPRRMISTMKRIALTCLLSLSLTPLVLCAQAPHKPAANACSSSLLGIDGNQIWVNKEGAGNVTVVFESGFGNDSSVWSQVASRIRAAGAQTFVYDRAGLGKSKINTATPYSLDNDVHILRTALTNCGIQGPVVMVGHSYGGAISLLAASEDTRIKGLVLLDAVVPGVWPKSELDKNLETMRAQYKEVREQAPDLAKVAIPWAEAMPETAKRVDGLRISDTLPIEDVVAEKGQSNPASMHIWRDAHAAFTANHPHRESMLAAGSSHKVMADKPDLVVDAIVKMLKKTTVL</sequence>
<feature type="chain" id="PRO_5016836133" evidence="1">
    <location>
        <begin position="33"/>
        <end position="292"/>
    </location>
</feature>
<evidence type="ECO:0000256" key="1">
    <source>
        <dbReference type="SAM" id="SignalP"/>
    </source>
</evidence>
<organism evidence="3 4">
    <name type="scientific">Dyella tabacisoli</name>
    <dbReference type="NCBI Taxonomy" id="2282381"/>
    <lineage>
        <taxon>Bacteria</taxon>
        <taxon>Pseudomonadati</taxon>
        <taxon>Pseudomonadota</taxon>
        <taxon>Gammaproteobacteria</taxon>
        <taxon>Lysobacterales</taxon>
        <taxon>Rhodanobacteraceae</taxon>
        <taxon>Dyella</taxon>
    </lineage>
</organism>
<dbReference type="Proteomes" id="UP000253782">
    <property type="component" value="Unassembled WGS sequence"/>
</dbReference>
<dbReference type="SUPFAM" id="SSF53474">
    <property type="entry name" value="alpha/beta-Hydrolases"/>
    <property type="match status" value="1"/>
</dbReference>
<protein>
    <submittedName>
        <fullName evidence="3">Alpha/beta hydrolase</fullName>
    </submittedName>
</protein>
<dbReference type="AlphaFoldDB" id="A0A369UKR8"/>
<gene>
    <name evidence="3" type="ORF">DVJ77_13840</name>
</gene>
<keyword evidence="1" id="KW-0732">Signal</keyword>
<evidence type="ECO:0000313" key="4">
    <source>
        <dbReference type="Proteomes" id="UP000253782"/>
    </source>
</evidence>
<evidence type="ECO:0000259" key="2">
    <source>
        <dbReference type="Pfam" id="PF00561"/>
    </source>
</evidence>
<proteinExistence type="predicted"/>
<evidence type="ECO:0000313" key="3">
    <source>
        <dbReference type="EMBL" id="RDD81362.1"/>
    </source>
</evidence>
<dbReference type="InterPro" id="IPR050228">
    <property type="entry name" value="Carboxylesterase_BioH"/>
</dbReference>
<comment type="caution">
    <text evidence="3">The sequence shown here is derived from an EMBL/GenBank/DDBJ whole genome shotgun (WGS) entry which is preliminary data.</text>
</comment>